<dbReference type="Gene3D" id="3.30.560.10">
    <property type="entry name" value="Glucose Oxidase, domain 3"/>
    <property type="match status" value="1"/>
</dbReference>
<dbReference type="SUPFAM" id="SSF54373">
    <property type="entry name" value="FAD-linked reductases, C-terminal domain"/>
    <property type="match status" value="1"/>
</dbReference>
<sequence length="529" mass="58099">MYDYIITGGGSAGCVLANRLTENPDIRVLLLEAGSPDSNPLIHMPAGFAKLTGETATWGYSTVPQKHLDNREVWYPQGRVMGGGSSINAQVYTRGHALDYDDWASEEGCEGWSYAEVLPYFRKAEDNIRLSNDYHGTDGPLKVSDPVPHELTSTFVRAAQQAGFPYSSDFNGQTQDGFGYYQVTNRGGKRCSTAVGYIKPALGRPNLKVITKAQVSRILLENNRAVGVEYRKRGSNETHRAMASREVLVTSGAVGSPKLLMLSGIGPARHLREVGIEVLHDLPAVGENFHDHMDVFVVSECSGDYSFDRYKPLYMNAWAGLQYLLFNSGPVASNLCDGGGFWYADADARSPDIQFHFLPGSGLEHGLKQIRNGVTLNSALLRPKSRGSIRLRSSDPEAAPLIDPNFWAEEYDRKMSVEGFKLARDIMAQPAFRPFIKQETMPGSEARTDEQIMAYARRYSKTDYHPVGACKMGAADDDRSVVGPDLRVRGIDGLRVVDSSVMPRVPSSNTNAPTIMIAEKAADLIKATM</sequence>
<dbReference type="InterPro" id="IPR000172">
    <property type="entry name" value="GMC_OxRdtase_N"/>
</dbReference>
<keyword evidence="7" id="KW-0436">Ligase</keyword>
<dbReference type="GO" id="GO:0008812">
    <property type="term" value="F:choline dehydrogenase activity"/>
    <property type="evidence" value="ECO:0007669"/>
    <property type="project" value="TreeGrafter"/>
</dbReference>
<dbReference type="GO" id="GO:0016020">
    <property type="term" value="C:membrane"/>
    <property type="evidence" value="ECO:0007669"/>
    <property type="project" value="TreeGrafter"/>
</dbReference>
<dbReference type="PANTHER" id="PTHR11552">
    <property type="entry name" value="GLUCOSE-METHANOL-CHOLINE GMC OXIDOREDUCTASE"/>
    <property type="match status" value="1"/>
</dbReference>
<dbReference type="RefSeq" id="WP_067381391.1">
    <property type="nucleotide sequence ID" value="NZ_CP015839.1"/>
</dbReference>
<dbReference type="PIRSF" id="PIRSF000137">
    <property type="entry name" value="Alcohol_oxidase"/>
    <property type="match status" value="1"/>
</dbReference>
<dbReference type="STRING" id="1821621.A8C75_09820"/>
<dbReference type="Pfam" id="PF00732">
    <property type="entry name" value="GMC_oxred_N"/>
    <property type="match status" value="1"/>
</dbReference>
<protein>
    <submittedName>
        <fullName evidence="7">Alanine-phosphoribitol ligase</fullName>
    </submittedName>
</protein>
<dbReference type="AlphaFoldDB" id="A0A1A9EYN2"/>
<dbReference type="GO" id="GO:0019285">
    <property type="term" value="P:glycine betaine biosynthetic process from choline"/>
    <property type="evidence" value="ECO:0007669"/>
    <property type="project" value="TreeGrafter"/>
</dbReference>
<dbReference type="PANTHER" id="PTHR11552:SF147">
    <property type="entry name" value="CHOLINE DEHYDROGENASE, MITOCHONDRIAL"/>
    <property type="match status" value="1"/>
</dbReference>
<keyword evidence="3" id="KW-0285">Flavoprotein</keyword>
<dbReference type="Proteomes" id="UP000078070">
    <property type="component" value="Chromosome"/>
</dbReference>
<accession>A0A1A9EYN2</accession>
<reference evidence="8" key="1">
    <citation type="submission" date="2016-05" db="EMBL/GenBank/DDBJ databases">
        <authorList>
            <person name="Baek K."/>
            <person name="Yang S.-J."/>
        </authorList>
    </citation>
    <scope>NUCLEOTIDE SEQUENCE [LARGE SCALE GENOMIC DNA]</scope>
    <source>
        <strain evidence="8">ST58-10</strain>
    </source>
</reference>
<dbReference type="InterPro" id="IPR007867">
    <property type="entry name" value="GMC_OxRtase_C"/>
</dbReference>
<dbReference type="GO" id="GO:0016874">
    <property type="term" value="F:ligase activity"/>
    <property type="evidence" value="ECO:0007669"/>
    <property type="project" value="UniProtKB-KW"/>
</dbReference>
<evidence type="ECO:0000256" key="3">
    <source>
        <dbReference type="ARBA" id="ARBA00022630"/>
    </source>
</evidence>
<feature type="binding site" evidence="5">
    <location>
        <position position="80"/>
    </location>
    <ligand>
        <name>FAD</name>
        <dbReference type="ChEBI" id="CHEBI:57692"/>
    </ligand>
</feature>
<evidence type="ECO:0000256" key="1">
    <source>
        <dbReference type="ARBA" id="ARBA00001974"/>
    </source>
</evidence>
<dbReference type="EMBL" id="CP015839">
    <property type="protein sequence ID" value="ANG62748.1"/>
    <property type="molecule type" value="Genomic_DNA"/>
</dbReference>
<comment type="similarity">
    <text evidence="2">Belongs to the GMC oxidoreductase family.</text>
</comment>
<evidence type="ECO:0000256" key="2">
    <source>
        <dbReference type="ARBA" id="ARBA00010790"/>
    </source>
</evidence>
<evidence type="ECO:0000313" key="8">
    <source>
        <dbReference type="Proteomes" id="UP000078070"/>
    </source>
</evidence>
<dbReference type="KEGG" id="mars:A8C75_09820"/>
<proteinExistence type="inferred from homology"/>
<dbReference type="InterPro" id="IPR012132">
    <property type="entry name" value="GMC_OxRdtase"/>
</dbReference>
<evidence type="ECO:0000256" key="5">
    <source>
        <dbReference type="PIRSR" id="PIRSR000137-2"/>
    </source>
</evidence>
<feature type="binding site" evidence="5">
    <location>
        <begin position="88"/>
        <end position="91"/>
    </location>
    <ligand>
        <name>FAD</name>
        <dbReference type="ChEBI" id="CHEBI:57692"/>
    </ligand>
</feature>
<reference evidence="7 8" key="2">
    <citation type="journal article" date="2018" name="Int. J. Syst. Evol. Microbiol.">
        <title>Marinobacterium aestuarii sp. nov., a benzene-degrading marine bacterium isolated from estuary sediment.</title>
        <authorList>
            <person name="Bae S.S."/>
            <person name="Jung J."/>
            <person name="Chung D."/>
            <person name="Baek K."/>
        </authorList>
    </citation>
    <scope>NUCLEOTIDE SEQUENCE [LARGE SCALE GENOMIC DNA]</scope>
    <source>
        <strain evidence="7 8">ST58-10</strain>
    </source>
</reference>
<dbReference type="Pfam" id="PF05199">
    <property type="entry name" value="GMC_oxred_C"/>
    <property type="match status" value="1"/>
</dbReference>
<evidence type="ECO:0000259" key="6">
    <source>
        <dbReference type="PROSITE" id="PS00624"/>
    </source>
</evidence>
<dbReference type="Gene3D" id="3.50.50.60">
    <property type="entry name" value="FAD/NAD(P)-binding domain"/>
    <property type="match status" value="1"/>
</dbReference>
<gene>
    <name evidence="7" type="ORF">A8C75_09820</name>
</gene>
<keyword evidence="4 5" id="KW-0274">FAD</keyword>
<evidence type="ECO:0000313" key="7">
    <source>
        <dbReference type="EMBL" id="ANG62748.1"/>
    </source>
</evidence>
<dbReference type="InterPro" id="IPR036188">
    <property type="entry name" value="FAD/NAD-bd_sf"/>
</dbReference>
<organism evidence="7 8">
    <name type="scientific">Marinobacterium aestuarii</name>
    <dbReference type="NCBI Taxonomy" id="1821621"/>
    <lineage>
        <taxon>Bacteria</taxon>
        <taxon>Pseudomonadati</taxon>
        <taxon>Pseudomonadota</taxon>
        <taxon>Gammaproteobacteria</taxon>
        <taxon>Oceanospirillales</taxon>
        <taxon>Oceanospirillaceae</taxon>
        <taxon>Marinobacterium</taxon>
    </lineage>
</organism>
<name>A0A1A9EYN2_9GAMM</name>
<feature type="domain" description="Glucose-methanol-choline oxidoreductase N-terminal" evidence="6">
    <location>
        <begin position="252"/>
        <end position="266"/>
    </location>
</feature>
<comment type="cofactor">
    <cofactor evidence="1 5">
        <name>FAD</name>
        <dbReference type="ChEBI" id="CHEBI:57692"/>
    </cofactor>
</comment>
<dbReference type="GO" id="GO:0050660">
    <property type="term" value="F:flavin adenine dinucleotide binding"/>
    <property type="evidence" value="ECO:0007669"/>
    <property type="project" value="InterPro"/>
</dbReference>
<keyword evidence="8" id="KW-1185">Reference proteome</keyword>
<evidence type="ECO:0000256" key="4">
    <source>
        <dbReference type="ARBA" id="ARBA00022827"/>
    </source>
</evidence>
<dbReference type="SUPFAM" id="SSF51905">
    <property type="entry name" value="FAD/NAD(P)-binding domain"/>
    <property type="match status" value="1"/>
</dbReference>
<dbReference type="OrthoDB" id="9785276at2"/>
<dbReference type="NCBIfam" id="NF002550">
    <property type="entry name" value="PRK02106.1"/>
    <property type="match status" value="1"/>
</dbReference>
<feature type="binding site" evidence="5">
    <location>
        <position position="215"/>
    </location>
    <ligand>
        <name>FAD</name>
        <dbReference type="ChEBI" id="CHEBI:57692"/>
    </ligand>
</feature>
<dbReference type="PROSITE" id="PS00624">
    <property type="entry name" value="GMC_OXRED_2"/>
    <property type="match status" value="1"/>
</dbReference>